<proteinExistence type="predicted"/>
<feature type="domain" description="FAD/NAD(P)-binding" evidence="3">
    <location>
        <begin position="8"/>
        <end position="289"/>
    </location>
</feature>
<dbReference type="AlphaFoldDB" id="A0A3E2BLH3"/>
<reference evidence="4 5" key="1">
    <citation type="submission" date="2018-08" db="EMBL/GenBank/DDBJ databases">
        <title>Genome analysis of the thermophilic bacterium of the candidate phylum Aminicenantes from deep subsurface aquifer revealed its physiology and ecological role.</title>
        <authorList>
            <person name="Kadnikov V.V."/>
            <person name="Mardanov A.V."/>
            <person name="Beletsky A.V."/>
            <person name="Karnachuk O.V."/>
            <person name="Ravin N.V."/>
        </authorList>
    </citation>
    <scope>NUCLEOTIDE SEQUENCE [LARGE SCALE GENOMIC DNA]</scope>
    <source>
        <strain evidence="4">BY38</strain>
    </source>
</reference>
<gene>
    <name evidence="4" type="ORF">OP8BY_0257</name>
</gene>
<evidence type="ECO:0000313" key="4">
    <source>
        <dbReference type="EMBL" id="RFT15609.1"/>
    </source>
</evidence>
<keyword evidence="2" id="KW-0560">Oxidoreductase</keyword>
<evidence type="ECO:0000259" key="3">
    <source>
        <dbReference type="Pfam" id="PF07992"/>
    </source>
</evidence>
<sequence length="302" mass="32948">MVKNIKTDVLIIGAGPAGLTAALYVARARKKALVLEGRNPSRMAIGYEIENYPGFLSINSQELLNKFLEQARHHGAEILKEDALALALEGQPKYVTTKSAFIEAKAIIIATGKPLSKERMIPGEEELTGRGVSYCATCDGPLYRGREVLAYGLSEEAMDEVLELDQMGCKVKLVTGRKIKPEHEPELEKLRARGITVLANYELKAIVGEKRVEKVVVEKDGQQEEIPVSAVFVFREIPSTSLFTKAGLQLDQKQCLLVDRNQKTNLEGVYAAGDVTCGSLQVASAVGEGCVAAMQALAYLRR</sequence>
<dbReference type="InterPro" id="IPR023753">
    <property type="entry name" value="FAD/NAD-binding_dom"/>
</dbReference>
<dbReference type="InterPro" id="IPR050097">
    <property type="entry name" value="Ferredoxin-NADP_redctase_2"/>
</dbReference>
<dbReference type="PRINTS" id="PR00368">
    <property type="entry name" value="FADPNR"/>
</dbReference>
<keyword evidence="1" id="KW-0285">Flavoprotein</keyword>
<accession>A0A3E2BLH3</accession>
<dbReference type="Gene3D" id="3.50.50.60">
    <property type="entry name" value="FAD/NAD(P)-binding domain"/>
    <property type="match status" value="2"/>
</dbReference>
<organism evidence="4 5">
    <name type="scientific">Candidatus Saccharicenans subterraneus</name>
    <dbReference type="NCBI Taxonomy" id="2508984"/>
    <lineage>
        <taxon>Bacteria</taxon>
        <taxon>Candidatus Aminicenantota</taxon>
        <taxon>Candidatus Aminicenantia</taxon>
        <taxon>Candidatus Aminicenantales</taxon>
        <taxon>Candidatus Saccharicenantaceae</taxon>
        <taxon>Candidatus Saccharicenans</taxon>
    </lineage>
</organism>
<dbReference type="GO" id="GO:0016491">
    <property type="term" value="F:oxidoreductase activity"/>
    <property type="evidence" value="ECO:0007669"/>
    <property type="project" value="UniProtKB-KW"/>
</dbReference>
<dbReference type="SUPFAM" id="SSF51905">
    <property type="entry name" value="FAD/NAD(P)-binding domain"/>
    <property type="match status" value="1"/>
</dbReference>
<dbReference type="Pfam" id="PF07992">
    <property type="entry name" value="Pyr_redox_2"/>
    <property type="match status" value="1"/>
</dbReference>
<comment type="caution">
    <text evidence="4">The sequence shown here is derived from an EMBL/GenBank/DDBJ whole genome shotgun (WGS) entry which is preliminary data.</text>
</comment>
<dbReference type="InterPro" id="IPR036188">
    <property type="entry name" value="FAD/NAD-bd_sf"/>
</dbReference>
<evidence type="ECO:0000313" key="5">
    <source>
        <dbReference type="Proteomes" id="UP000257323"/>
    </source>
</evidence>
<dbReference type="EMBL" id="QUAH01000008">
    <property type="protein sequence ID" value="RFT15609.1"/>
    <property type="molecule type" value="Genomic_DNA"/>
</dbReference>
<evidence type="ECO:0000256" key="1">
    <source>
        <dbReference type="ARBA" id="ARBA00022630"/>
    </source>
</evidence>
<name>A0A3E2BLH3_9BACT</name>
<protein>
    <submittedName>
        <fullName evidence="4">Thioredoxin reductase</fullName>
    </submittedName>
</protein>
<dbReference type="PRINTS" id="PR00469">
    <property type="entry name" value="PNDRDTASEII"/>
</dbReference>
<dbReference type="PANTHER" id="PTHR48105">
    <property type="entry name" value="THIOREDOXIN REDUCTASE 1-RELATED-RELATED"/>
    <property type="match status" value="1"/>
</dbReference>
<evidence type="ECO:0000256" key="2">
    <source>
        <dbReference type="ARBA" id="ARBA00023002"/>
    </source>
</evidence>
<dbReference type="Proteomes" id="UP000257323">
    <property type="component" value="Unassembled WGS sequence"/>
</dbReference>